<dbReference type="Pfam" id="PF00353">
    <property type="entry name" value="HemolysinCabind"/>
    <property type="match status" value="4"/>
</dbReference>
<dbReference type="EMBL" id="JAGIOI010000001">
    <property type="protein sequence ID" value="MBP2414052.1"/>
    <property type="molecule type" value="Genomic_DNA"/>
</dbReference>
<dbReference type="Proteomes" id="UP000711614">
    <property type="component" value="Unassembled WGS sequence"/>
</dbReference>
<accession>A0ABS4YZ29</accession>
<dbReference type="Gene3D" id="2.150.10.10">
    <property type="entry name" value="Serralysin-like metalloprotease, C-terminal"/>
    <property type="match status" value="1"/>
</dbReference>
<dbReference type="InterPro" id="IPR037120">
    <property type="entry name" value="Haem_peroxidase_sf_animal"/>
</dbReference>
<feature type="region of interest" description="Disordered" evidence="4">
    <location>
        <begin position="25"/>
        <end position="44"/>
    </location>
</feature>
<keyword evidence="3" id="KW-0325">Glycoprotein</keyword>
<evidence type="ECO:0000256" key="2">
    <source>
        <dbReference type="ARBA" id="ARBA00022525"/>
    </source>
</evidence>
<dbReference type="PROSITE" id="PS50292">
    <property type="entry name" value="PEROXIDASE_3"/>
    <property type="match status" value="1"/>
</dbReference>
<dbReference type="InterPro" id="IPR001343">
    <property type="entry name" value="Hemolysn_Ca-bd"/>
</dbReference>
<reference evidence="5 6" key="1">
    <citation type="submission" date="2021-03" db="EMBL/GenBank/DDBJ databases">
        <title>Sequencing the genomes of 1000 actinobacteria strains.</title>
        <authorList>
            <person name="Klenk H.-P."/>
        </authorList>
    </citation>
    <scope>NUCLEOTIDE SEQUENCE [LARGE SCALE GENOMIC DNA]</scope>
    <source>
        <strain evidence="5 6">DSM 16005</strain>
    </source>
</reference>
<evidence type="ECO:0000256" key="3">
    <source>
        <dbReference type="ARBA" id="ARBA00023180"/>
    </source>
</evidence>
<keyword evidence="2" id="KW-0964">Secreted</keyword>
<dbReference type="Pfam" id="PF03098">
    <property type="entry name" value="An_peroxidase"/>
    <property type="match status" value="3"/>
</dbReference>
<comment type="subcellular location">
    <subcellularLocation>
        <location evidence="1">Secreted</location>
    </subcellularLocation>
</comment>
<dbReference type="PRINTS" id="PR00313">
    <property type="entry name" value="CABNDNGRPT"/>
</dbReference>
<dbReference type="Gene3D" id="1.10.640.10">
    <property type="entry name" value="Haem peroxidase domain superfamily, animal type"/>
    <property type="match status" value="1"/>
</dbReference>
<dbReference type="CDD" id="cd09821">
    <property type="entry name" value="An_peroxidase_bacterial_2"/>
    <property type="match status" value="1"/>
</dbReference>
<dbReference type="InterPro" id="IPR018511">
    <property type="entry name" value="Hemolysin-typ_Ca-bd_CS"/>
</dbReference>
<proteinExistence type="predicted"/>
<dbReference type="InterPro" id="IPR007253">
    <property type="entry name" value="Cell_wall-bd_2"/>
</dbReference>
<dbReference type="InterPro" id="IPR019791">
    <property type="entry name" value="Haem_peroxidase_animal"/>
</dbReference>
<protein>
    <submittedName>
        <fullName evidence="5">Cell wall-binding protein/Ca2+-binding RTX toxin-like protein</fullName>
    </submittedName>
</protein>
<dbReference type="RefSeq" id="WP_209681716.1">
    <property type="nucleotide sequence ID" value="NZ_JAGIOI010000001.1"/>
</dbReference>
<evidence type="ECO:0000256" key="4">
    <source>
        <dbReference type="SAM" id="MobiDB-lite"/>
    </source>
</evidence>
<dbReference type="SUPFAM" id="SSF48113">
    <property type="entry name" value="Heme-dependent peroxidases"/>
    <property type="match status" value="1"/>
</dbReference>
<keyword evidence="6" id="KW-1185">Reference proteome</keyword>
<name>A0ABS4YZ29_9MICC</name>
<evidence type="ECO:0000313" key="5">
    <source>
        <dbReference type="EMBL" id="MBP2414052.1"/>
    </source>
</evidence>
<dbReference type="InterPro" id="IPR011049">
    <property type="entry name" value="Serralysin-like_metalloprot_C"/>
</dbReference>
<dbReference type="Gene3D" id="3.40.50.12090">
    <property type="match status" value="1"/>
</dbReference>
<sequence>MPGQDGYGTAQEVFPRLLEARYRPAEVTPPFAPGNDSAQPGAQTSYEQTDGFVYDSEPRSISNLIVDQTLANPAAGAVAARVEGAGREPGGATARLFGATSTATSAEISQANFPANVGTVVVARVNHYSDALTVSAIAKAAGAPVLLINTNSIPAESAAELTRLSPDKIIIAGGPSAISAAVATKLEAYAPGGVTRIAGANSYATAVEISKYAHPNPATDNPLGTLYVVTGQRFQDALAIAGPAARDNSPVLLVQQNAIPPVVLAEIQRLAPKKIVILGGPLAVSADVQTTLSKSWPTERIGGANSAETAALISAANFGPPVDTVYLSTNANFPDALSIASVAGAKGSPVLLVPKDGTLPAVVQAELKRLQPANIVILGGNIAIQAPLDAAVAPLTLGANFQIPDIATDEGLSASATSLFTIFGQFFDHGLDLVSKGGNGTVVIPLKPDDPLYVDGAQTNFLTLTRATIDTTDGQREHVNRTTPFVDQNQTYGSHASHQAFMREYILDANGWPVPTGKILNGTTGGGLPTWKDIKDQALNVLGIRMNDFDVLDVPLLATDPYGSLIRDGNGQAQLAFEAGLKSGNRAEPLSTEGSLTANASFLDDIAHGATPVAPTISESGVVIPGYDNAALDAHYITGDGRGNENIGLTSVHHVFHSEHNRVLDQVKDELENNMPPELLARYQAGGFWNYGERLFQAARFLTEMEYQHLVFEEFARRVVPTIDPVVLNENSYQPNVNSSINAEFAHAVYRFGHSMLRESVPRMHGTTVTEMPLLDAFLNPTAFANGPDGAPMSASDSAGGILKGLANQTANGVDEFVTDTLRNKLLGLPLDLPAINLARARDAGVPPLQTARTTFYTESGDSQLKPYASWEDFRLSMKNPESIGNFLAAYANHPSVADATTFDAKRAAGQVLAADVGFMNAPAADTGVNDIDLWMGGMAEKPYIFGGMLGSTFNYVFEQQLEDLQNGDRFYYLTRNLGNTLFHSLEANSLSQIVLRNTSADRVPHDVFASPQLTFNLDAAQADLNAAGLTGDAASGWRFTGPEHVVIQDTEASSTIRGGLGDDSIWGKAGNDRIEGDDGVDSLMGGDGDDILTDLFGDGDRLQGEAGNDVMNPGPGVADITFGGSGIDYMMGGQDRVTAHGGLGDDFLIGSTGPDILYGDEGNDWLEGLGGADLVQGDMGNTMFNDANLYHGGHDVLIGNGGNNDLDAEGGDDIMVAGPGTDRYSGVLGFDWVTHKGHTTPVNADMGFIVGMPQDLTAIRDRFLQTEATSGWDGNDIIRGSQGGIDLTFDPSGGAIGYGHDLTQAHLDRINGLRELLGGGDIPIYARPFLQDDPVAFDGDFNNNILLGGMGSDLLEPRDGRNFVDGDAWLNVRIEYRPANGGPVESQDSMAAFNTRMLDGTINPSELHIVREVLQLENQANNIDTAVFEGIAGDYTLTELEPNVVKVVNTLEGEEMSNVLRNIERIQFNDKAVCLPLGTEANCGQAAGDVLLQHDDPIAEDGTLTTDASGVSDADGIDSVLTYSLQSFVEAGTDPFSNAWVTTQTNETGIFTLTDAEVGAPVRVQVTYIDGLGTHEQIASAGTAAVANVNDAPVGAVIAPLAPQVGDILRITTHMSDADGAESVLEEPGGVYTWQQSPDGTEWSDIPGATGDGTNMASFTVTAGQQDNHVRLAIAYTDDLGTNEVAYSNATELVPSPNNPLPAP</sequence>
<organism evidence="5 6">
    <name type="scientific">Arthrobacter stackebrandtii</name>
    <dbReference type="NCBI Taxonomy" id="272161"/>
    <lineage>
        <taxon>Bacteria</taxon>
        <taxon>Bacillati</taxon>
        <taxon>Actinomycetota</taxon>
        <taxon>Actinomycetes</taxon>
        <taxon>Micrococcales</taxon>
        <taxon>Micrococcaceae</taxon>
        <taxon>Arthrobacter</taxon>
    </lineage>
</organism>
<comment type="caution">
    <text evidence="5">The sequence shown here is derived from an EMBL/GenBank/DDBJ whole genome shotgun (WGS) entry which is preliminary data.</text>
</comment>
<evidence type="ECO:0000313" key="6">
    <source>
        <dbReference type="Proteomes" id="UP000711614"/>
    </source>
</evidence>
<dbReference type="PROSITE" id="PS00330">
    <property type="entry name" value="HEMOLYSIN_CALCIUM"/>
    <property type="match status" value="1"/>
</dbReference>
<dbReference type="PANTHER" id="PTHR11475">
    <property type="entry name" value="OXIDASE/PEROXIDASE"/>
    <property type="match status" value="1"/>
</dbReference>
<dbReference type="Pfam" id="PF04122">
    <property type="entry name" value="CW_binding_2"/>
    <property type="match status" value="3"/>
</dbReference>
<dbReference type="InterPro" id="IPR010255">
    <property type="entry name" value="Haem_peroxidase_sf"/>
</dbReference>
<evidence type="ECO:0000256" key="1">
    <source>
        <dbReference type="ARBA" id="ARBA00004613"/>
    </source>
</evidence>
<gene>
    <name evidence="5" type="ORF">JOF48_002851</name>
</gene>
<dbReference type="Gene3D" id="2.60.40.2700">
    <property type="match status" value="1"/>
</dbReference>
<dbReference type="SUPFAM" id="SSF51120">
    <property type="entry name" value="beta-Roll"/>
    <property type="match status" value="2"/>
</dbReference>
<dbReference type="PANTHER" id="PTHR11475:SF4">
    <property type="entry name" value="CHORION PEROXIDASE"/>
    <property type="match status" value="1"/>
</dbReference>